<evidence type="ECO:0000256" key="4">
    <source>
        <dbReference type="ARBA" id="ARBA00022679"/>
    </source>
</evidence>
<dbReference type="InterPro" id="IPR004167">
    <property type="entry name" value="PSBD"/>
</dbReference>
<dbReference type="InterPro" id="IPR036625">
    <property type="entry name" value="E3-bd_dom_sf"/>
</dbReference>
<evidence type="ECO:0000256" key="9">
    <source>
        <dbReference type="RuleBase" id="RU003423"/>
    </source>
</evidence>
<dbReference type="FunFam" id="2.40.50.100:FF:000013">
    <property type="entry name" value="Dihydrolipoamide acetyltransferase component of pyruvate dehydrogenase complex"/>
    <property type="match status" value="1"/>
</dbReference>
<dbReference type="Pfam" id="PF02817">
    <property type="entry name" value="E3_binding"/>
    <property type="match status" value="1"/>
</dbReference>
<dbReference type="OrthoDB" id="15567at2759"/>
<dbReference type="GO" id="GO:0016407">
    <property type="term" value="F:acetyltransferase activity"/>
    <property type="evidence" value="ECO:0007669"/>
    <property type="project" value="TreeGrafter"/>
</dbReference>
<dbReference type="CDD" id="cd06849">
    <property type="entry name" value="lipoyl_domain"/>
    <property type="match status" value="1"/>
</dbReference>
<feature type="region of interest" description="Disordered" evidence="10">
    <location>
        <begin position="114"/>
        <end position="171"/>
    </location>
</feature>
<gene>
    <name evidence="13" type="ORF">VHUM_01542</name>
</gene>
<accession>A0A7D8V878</accession>
<feature type="compositionally biased region" description="Low complexity" evidence="10">
    <location>
        <begin position="263"/>
        <end position="285"/>
    </location>
</feature>
<feature type="domain" description="Peripheral subunit-binding (PSBD)" evidence="12">
    <location>
        <begin position="217"/>
        <end position="254"/>
    </location>
</feature>
<dbReference type="AlphaFoldDB" id="A0A7D8V878"/>
<comment type="caution">
    <text evidence="13">The sequence shown here is derived from an EMBL/GenBank/DDBJ whole genome shotgun (WGS) entry which is preliminary data.</text>
</comment>
<sequence>MARASSPAAAAIASSSSRSLNLHSRAFHASRPAPVFHFTLHDIGEGITEVEIIRWDVKVGDRVDEFDNLCEVQSDKSVVEITSPHAGVITKVNAEPGSVVKVGETLCEIDRGDGAEAEEGGAAAEPEPEAAAPPPPPPASAPPPPSPAPAPPAPPAAPAEPAKRKGRPHPLADAETAVRFEGEAGILPAAPLARGEVPDFVEARRAGGADGAKRIVKASPAVRALAARLGVDLASVKPTGPSNRVVKEDVEGAVAGAAAPAPAAAPRAAAPAPKAAAPRAAAPSADRGQETERMEMGRTRKVMYRAMGSQGDVPHFGYVHSLDLTNLLPLMKAANAKETASKNYVASDIPTSLIHSAPLPERTKTSVLPFLVKALSLALEEHPIMRARVKENADGDRWLEVARDAAIGIAVSDPKMGLLTPSLPPVDPAAPVSAINDALATLRASPAKPGPAPNITLSSVGPLGEARSAMPVLPPGGGVAIAAIGRAAWEMEWAARDGAGASVWTLDPETVAKAGPKAVLRCTVGWSGDHRVLEGAELISFTETWKRYVEEPWRWLEV</sequence>
<dbReference type="SUPFAM" id="SSF51230">
    <property type="entry name" value="Single hybrid motif"/>
    <property type="match status" value="1"/>
</dbReference>
<dbReference type="Pfam" id="PF00364">
    <property type="entry name" value="Biotin_lipoyl"/>
    <property type="match status" value="1"/>
</dbReference>
<dbReference type="Gene3D" id="4.10.320.10">
    <property type="entry name" value="E3-binding domain"/>
    <property type="match status" value="1"/>
</dbReference>
<evidence type="ECO:0000256" key="8">
    <source>
        <dbReference type="ARBA" id="ARBA00023315"/>
    </source>
</evidence>
<evidence type="ECO:0000256" key="5">
    <source>
        <dbReference type="ARBA" id="ARBA00022823"/>
    </source>
</evidence>
<keyword evidence="6" id="KW-0809">Transit peptide</keyword>
<evidence type="ECO:0000256" key="6">
    <source>
        <dbReference type="ARBA" id="ARBA00022946"/>
    </source>
</evidence>
<feature type="compositionally biased region" description="Pro residues" evidence="10">
    <location>
        <begin position="131"/>
        <end position="158"/>
    </location>
</feature>
<dbReference type="PANTHER" id="PTHR43178">
    <property type="entry name" value="DIHYDROLIPOAMIDE ACETYLTRANSFERASE COMPONENT OF PYRUVATE DEHYDROGENASE COMPLEX"/>
    <property type="match status" value="1"/>
</dbReference>
<keyword evidence="8 9" id="KW-0012">Acyltransferase</keyword>
<dbReference type="InterPro" id="IPR050743">
    <property type="entry name" value="2-oxoacid_DH_E2_comp"/>
</dbReference>
<keyword evidence="5 9" id="KW-0450">Lipoyl</keyword>
<dbReference type="SUPFAM" id="SSF52777">
    <property type="entry name" value="CoA-dependent acyltransferases"/>
    <property type="match status" value="1"/>
</dbReference>
<dbReference type="PROSITE" id="PS51826">
    <property type="entry name" value="PSBD"/>
    <property type="match status" value="1"/>
</dbReference>
<feature type="region of interest" description="Disordered" evidence="10">
    <location>
        <begin position="263"/>
        <end position="294"/>
    </location>
</feature>
<proteinExistence type="inferred from homology"/>
<dbReference type="EC" id="2.3.1.-" evidence="9"/>
<comment type="similarity">
    <text evidence="3 9">Belongs to the 2-oxoacid dehydrogenase family.</text>
</comment>
<keyword evidence="4 9" id="KW-0808">Transferase</keyword>
<keyword evidence="14" id="KW-1185">Reference proteome</keyword>
<evidence type="ECO:0000259" key="12">
    <source>
        <dbReference type="PROSITE" id="PS51826"/>
    </source>
</evidence>
<dbReference type="Gene3D" id="3.30.559.10">
    <property type="entry name" value="Chloramphenicol acetyltransferase-like domain"/>
    <property type="match status" value="1"/>
</dbReference>
<keyword evidence="7" id="KW-0496">Mitochondrion</keyword>
<evidence type="ECO:0000256" key="10">
    <source>
        <dbReference type="SAM" id="MobiDB-lite"/>
    </source>
</evidence>
<dbReference type="Pfam" id="PF00198">
    <property type="entry name" value="2-oxoacid_dh"/>
    <property type="match status" value="1"/>
</dbReference>
<feature type="domain" description="Lipoyl-binding" evidence="11">
    <location>
        <begin position="33"/>
        <end position="110"/>
    </location>
</feature>
<dbReference type="InterPro" id="IPR023213">
    <property type="entry name" value="CAT-like_dom_sf"/>
</dbReference>
<dbReference type="GO" id="GO:0045333">
    <property type="term" value="P:cellular respiration"/>
    <property type="evidence" value="ECO:0007669"/>
    <property type="project" value="UniProtKB-ARBA"/>
</dbReference>
<reference evidence="13 14" key="1">
    <citation type="journal article" date="2019" name="PLoS Genet.">
        <title>Convergent evolution of linked mating-type loci in basidiomycete fungi.</title>
        <authorList>
            <person name="Sun S."/>
            <person name="Coelho M.A."/>
            <person name="Heitman J."/>
            <person name="Nowrousian M."/>
        </authorList>
    </citation>
    <scope>NUCLEOTIDE SEQUENCE [LARGE SCALE GENOMIC DNA]</scope>
    <source>
        <strain evidence="13 14">CBS 4282</strain>
    </source>
</reference>
<dbReference type="Proteomes" id="UP000473826">
    <property type="component" value="Unassembled WGS sequence"/>
</dbReference>
<dbReference type="PROSITE" id="PS50968">
    <property type="entry name" value="BIOTINYL_LIPOYL"/>
    <property type="match status" value="1"/>
</dbReference>
<evidence type="ECO:0000313" key="14">
    <source>
        <dbReference type="Proteomes" id="UP000473826"/>
    </source>
</evidence>
<evidence type="ECO:0000256" key="1">
    <source>
        <dbReference type="ARBA" id="ARBA00001938"/>
    </source>
</evidence>
<comment type="subcellular location">
    <subcellularLocation>
        <location evidence="2">Mitochondrion matrix</location>
    </subcellularLocation>
</comment>
<dbReference type="SUPFAM" id="SSF47005">
    <property type="entry name" value="Peripheral subunit-binding domain of 2-oxo acid dehydrogenase complex"/>
    <property type="match status" value="1"/>
</dbReference>
<dbReference type="GO" id="GO:0031405">
    <property type="term" value="F:lipoic acid binding"/>
    <property type="evidence" value="ECO:0007669"/>
    <property type="project" value="TreeGrafter"/>
</dbReference>
<comment type="cofactor">
    <cofactor evidence="1 9">
        <name>(R)-lipoate</name>
        <dbReference type="ChEBI" id="CHEBI:83088"/>
    </cofactor>
</comment>
<dbReference type="InterPro" id="IPR011053">
    <property type="entry name" value="Single_hybrid_motif"/>
</dbReference>
<dbReference type="PANTHER" id="PTHR43178:SF5">
    <property type="entry name" value="LIPOAMIDE ACYLTRANSFERASE COMPONENT OF BRANCHED-CHAIN ALPHA-KETO ACID DEHYDROGENASE COMPLEX, MITOCHONDRIAL"/>
    <property type="match status" value="1"/>
</dbReference>
<dbReference type="EMBL" id="QKWK01000003">
    <property type="protein sequence ID" value="TXT13141.1"/>
    <property type="molecule type" value="Genomic_DNA"/>
</dbReference>
<name>A0A7D8V878_VANHU</name>
<organism evidence="13 14">
    <name type="scientific">Vanrija humicola</name>
    <name type="common">Yeast</name>
    <name type="synonym">Cryptococcus humicola</name>
    <dbReference type="NCBI Taxonomy" id="5417"/>
    <lineage>
        <taxon>Eukaryota</taxon>
        <taxon>Fungi</taxon>
        <taxon>Dikarya</taxon>
        <taxon>Basidiomycota</taxon>
        <taxon>Agaricomycotina</taxon>
        <taxon>Tremellomycetes</taxon>
        <taxon>Trichosporonales</taxon>
        <taxon>Trichosporonaceae</taxon>
        <taxon>Vanrija</taxon>
    </lineage>
</organism>
<evidence type="ECO:0000256" key="3">
    <source>
        <dbReference type="ARBA" id="ARBA00007317"/>
    </source>
</evidence>
<dbReference type="InterPro" id="IPR001078">
    <property type="entry name" value="2-oxoacid_DH_actylTfrase"/>
</dbReference>
<evidence type="ECO:0000313" key="13">
    <source>
        <dbReference type="EMBL" id="TXT13141.1"/>
    </source>
</evidence>
<dbReference type="PROSITE" id="PS00189">
    <property type="entry name" value="LIPOYL"/>
    <property type="match status" value="1"/>
</dbReference>
<dbReference type="InterPro" id="IPR003016">
    <property type="entry name" value="2-oxoA_DH_lipoyl-BS"/>
</dbReference>
<protein>
    <recommendedName>
        <fullName evidence="9">Dihydrolipoamide acetyltransferase component of pyruvate dehydrogenase complex</fullName>
        <ecNumber evidence="9">2.3.1.-</ecNumber>
    </recommendedName>
</protein>
<evidence type="ECO:0000256" key="2">
    <source>
        <dbReference type="ARBA" id="ARBA00004305"/>
    </source>
</evidence>
<dbReference type="Gene3D" id="2.40.50.100">
    <property type="match status" value="1"/>
</dbReference>
<dbReference type="InterPro" id="IPR000089">
    <property type="entry name" value="Biotin_lipoyl"/>
</dbReference>
<evidence type="ECO:0000256" key="7">
    <source>
        <dbReference type="ARBA" id="ARBA00023128"/>
    </source>
</evidence>
<dbReference type="GO" id="GO:0005759">
    <property type="term" value="C:mitochondrial matrix"/>
    <property type="evidence" value="ECO:0007669"/>
    <property type="project" value="UniProtKB-SubCell"/>
</dbReference>
<evidence type="ECO:0000259" key="11">
    <source>
        <dbReference type="PROSITE" id="PS50968"/>
    </source>
</evidence>